<organism evidence="1 2">
    <name type="scientific">Ascaris lumbricoides</name>
    <name type="common">Giant roundworm</name>
    <dbReference type="NCBI Taxonomy" id="6252"/>
    <lineage>
        <taxon>Eukaryota</taxon>
        <taxon>Metazoa</taxon>
        <taxon>Ecdysozoa</taxon>
        <taxon>Nematoda</taxon>
        <taxon>Chromadorea</taxon>
        <taxon>Rhabditida</taxon>
        <taxon>Spirurina</taxon>
        <taxon>Ascaridomorpha</taxon>
        <taxon>Ascaridoidea</taxon>
        <taxon>Ascarididae</taxon>
        <taxon>Ascaris</taxon>
    </lineage>
</organism>
<accession>A0A0M3IR81</accession>
<evidence type="ECO:0000313" key="2">
    <source>
        <dbReference type="WBParaSite" id="ALUE_0002125901-mRNA-1"/>
    </source>
</evidence>
<dbReference type="AlphaFoldDB" id="A0A0M3IR81"/>
<dbReference type="Proteomes" id="UP000036681">
    <property type="component" value="Unplaced"/>
</dbReference>
<proteinExistence type="predicted"/>
<evidence type="ECO:0000313" key="1">
    <source>
        <dbReference type="Proteomes" id="UP000036681"/>
    </source>
</evidence>
<sequence length="42" mass="4625">MSGNAIILNENTFVIVGDDGTCHKFQYCINHCHSFLKPRGGS</sequence>
<keyword evidence="1" id="KW-1185">Reference proteome</keyword>
<protein>
    <submittedName>
        <fullName evidence="2">Rieske domain-containing protein</fullName>
    </submittedName>
</protein>
<name>A0A0M3IR81_ASCLU</name>
<reference evidence="2" key="1">
    <citation type="submission" date="2017-02" db="UniProtKB">
        <authorList>
            <consortium name="WormBaseParasite"/>
        </authorList>
    </citation>
    <scope>IDENTIFICATION</scope>
</reference>
<dbReference type="WBParaSite" id="ALUE_0002125901-mRNA-1">
    <property type="protein sequence ID" value="ALUE_0002125901-mRNA-1"/>
    <property type="gene ID" value="ALUE_0002125901"/>
</dbReference>